<evidence type="ECO:0000256" key="15">
    <source>
        <dbReference type="HAMAP-Rule" id="MF_02003"/>
    </source>
</evidence>
<dbReference type="Pfam" id="PF08264">
    <property type="entry name" value="Anticodon_1"/>
    <property type="match status" value="1"/>
</dbReference>
<dbReference type="InterPro" id="IPR002301">
    <property type="entry name" value="Ile-tRNA-ligase"/>
</dbReference>
<comment type="catalytic activity">
    <reaction evidence="14 15">
        <text>tRNA(Ile) + L-isoleucine + ATP = L-isoleucyl-tRNA(Ile) + AMP + diphosphate</text>
        <dbReference type="Rhea" id="RHEA:11060"/>
        <dbReference type="Rhea" id="RHEA-COMP:9666"/>
        <dbReference type="Rhea" id="RHEA-COMP:9695"/>
        <dbReference type="ChEBI" id="CHEBI:30616"/>
        <dbReference type="ChEBI" id="CHEBI:33019"/>
        <dbReference type="ChEBI" id="CHEBI:58045"/>
        <dbReference type="ChEBI" id="CHEBI:78442"/>
        <dbReference type="ChEBI" id="CHEBI:78528"/>
        <dbReference type="ChEBI" id="CHEBI:456215"/>
        <dbReference type="EC" id="6.1.1.5"/>
    </reaction>
</comment>
<dbReference type="SUPFAM" id="SSF47323">
    <property type="entry name" value="Anticodon-binding domain of a subclass of class I aminoacyl-tRNA synthetases"/>
    <property type="match status" value="1"/>
</dbReference>
<dbReference type="AlphaFoldDB" id="A0A1G2EE61"/>
<comment type="similarity">
    <text evidence="3 15">Belongs to the class-I aminoacyl-tRNA synthetase family. IleS type 2 subfamily.</text>
</comment>
<evidence type="ECO:0000256" key="14">
    <source>
        <dbReference type="ARBA" id="ARBA00048359"/>
    </source>
</evidence>
<dbReference type="EC" id="6.1.1.5" evidence="15"/>
<comment type="domain">
    <text evidence="15">IleRS has two distinct active sites: one for aminoacylation and one for editing. The misactivated valine is translocated from the active site to the editing site, which sterically excludes the correctly activated isoleucine. The single editing site contains two valyl binding pockets, one specific for each substrate (Val-AMP or Val-tRNA(Ile)).</text>
</comment>
<feature type="short sequence motif" description="'KMSKS' region" evidence="15">
    <location>
        <begin position="576"/>
        <end position="580"/>
    </location>
</feature>
<evidence type="ECO:0000256" key="3">
    <source>
        <dbReference type="ARBA" id="ARBA00007078"/>
    </source>
</evidence>
<dbReference type="FunFam" id="3.40.50.620:FF:000063">
    <property type="entry name" value="Isoleucine--tRNA ligase"/>
    <property type="match status" value="1"/>
</dbReference>
<organism evidence="18 19">
    <name type="scientific">Candidatus Nealsonbacteria bacterium RIFCSPLOWO2_01_FULL_41_9</name>
    <dbReference type="NCBI Taxonomy" id="1801671"/>
    <lineage>
        <taxon>Bacteria</taxon>
        <taxon>Candidatus Nealsoniibacteriota</taxon>
    </lineage>
</organism>
<proteinExistence type="inferred from homology"/>
<dbReference type="CDD" id="cd00818">
    <property type="entry name" value="IleRS_core"/>
    <property type="match status" value="1"/>
</dbReference>
<dbReference type="FunFam" id="3.40.50.620:FF:000075">
    <property type="entry name" value="Isoleucine--tRNA ligase"/>
    <property type="match status" value="1"/>
</dbReference>
<sequence>MVLNFPKIEEKILKFWQKDDTFEKSIKQRAKSPDFVFYEGPPTANGRPGIHHVLARGFKDIICRYKTMQGFKVERKAGWDTQGLPVELEVEKKLGFKSKQEIEEYGIDKFNKACKASVWEYKKEWEKLTERIGFWLDIKNPYITYENNYIESVWRIIKQIWDKGLIYKGHKVVPYCARCETNLSSHEVALGYKNVEENSIYVKFPVKGEEKVYLLAWTTTPWTLPANAAVAVNPGLTYAKIKTGDETLILAKERLSVINKEYEVLEETKGKDLLGTEYEPLFSFVKPDKKAYFVVAGDFVSTQEGTGLVHIAPAFGVDDMEAGKKNNLPVLMPVDLHGKFKPEIAPWAGMFVKDADQMIINDLKDRNLLFKTEPYSHDYPFCWRCQRPLLYYAKEGWFIDMQPVKQALIKNNQKINWVPGHLKNGRFGEWLNEVKDWAMSRERYWGTPLPIWQCEKCQEMICIGSVKELVKKSVQKVNLKDLHRPYIDKVILKCEKCVGSMQRTPEILDVWFDSGSMPFASGAAPRLFPADYICEAIDQTRGWFYTLLAISTLIGLESPFKNVISVGHVLDEKGEKMSKSKGNIVSPWDMIQKYGADSIRWYFYTVNQPGEPKLFAEKDLGGVLRRFIMTLWNCYAFFGTYKTKITNYKSQITNPKNILDKWIISKLNGLIWQVTESLDKYDVTASARAIEKFTVEELSLWYIRRSRKRFKEASAALFFILQTISKLAAPFIPFLSEEINQQLGGKKSVHLADWPEADKKLIDKELEEKMEEARGIVTLALAERAKAGIKVRQPLNKLQITNYKLQKEKELLKLIKEEVNVKEINFNAKIKGEVELDTQLTQELKEEGSLREIIRNIQDTRKKANLKPQDKIIMSYAATPDLDKIIIKYKKNILKEANLKDLVSDKKLTVDGKLSLKINKTK</sequence>
<feature type="domain" description="Aminoacyl-tRNA synthetase class Ia" evidence="16">
    <location>
        <begin position="11"/>
        <end position="604"/>
    </location>
</feature>
<evidence type="ECO:0000259" key="17">
    <source>
        <dbReference type="Pfam" id="PF08264"/>
    </source>
</evidence>
<keyword evidence="7 15" id="KW-0479">Metal-binding</keyword>
<comment type="subunit">
    <text evidence="4 15">Monomer.</text>
</comment>
<dbReference type="Pfam" id="PF19302">
    <property type="entry name" value="DUF5915"/>
    <property type="match status" value="1"/>
</dbReference>
<accession>A0A1G2EE61</accession>
<dbReference type="GO" id="GO:0008270">
    <property type="term" value="F:zinc ion binding"/>
    <property type="evidence" value="ECO:0007669"/>
    <property type="project" value="UniProtKB-UniRule"/>
</dbReference>
<dbReference type="InterPro" id="IPR009008">
    <property type="entry name" value="Val/Leu/Ile-tRNA-synth_edit"/>
</dbReference>
<name>A0A1G2EE61_9BACT</name>
<keyword evidence="10 15" id="KW-0067">ATP-binding</keyword>
<dbReference type="GO" id="GO:0004822">
    <property type="term" value="F:isoleucine-tRNA ligase activity"/>
    <property type="evidence" value="ECO:0007669"/>
    <property type="project" value="UniProtKB-UniRule"/>
</dbReference>
<evidence type="ECO:0000256" key="6">
    <source>
        <dbReference type="ARBA" id="ARBA00022598"/>
    </source>
</evidence>
<dbReference type="NCBIfam" id="TIGR00392">
    <property type="entry name" value="ileS"/>
    <property type="match status" value="1"/>
</dbReference>
<evidence type="ECO:0000313" key="18">
    <source>
        <dbReference type="EMBL" id="OGZ24097.1"/>
    </source>
</evidence>
<keyword evidence="9 15" id="KW-0862">Zinc</keyword>
<dbReference type="PANTHER" id="PTHR42780">
    <property type="entry name" value="SOLEUCYL-TRNA SYNTHETASE"/>
    <property type="match status" value="1"/>
</dbReference>
<dbReference type="Gene3D" id="3.40.50.620">
    <property type="entry name" value="HUPs"/>
    <property type="match status" value="2"/>
</dbReference>
<evidence type="ECO:0000256" key="12">
    <source>
        <dbReference type="ARBA" id="ARBA00023146"/>
    </source>
</evidence>
<dbReference type="InterPro" id="IPR009080">
    <property type="entry name" value="tRNAsynth_Ia_anticodon-bd"/>
</dbReference>
<dbReference type="SUPFAM" id="SSF50677">
    <property type="entry name" value="ValRS/IleRS/LeuRS editing domain"/>
    <property type="match status" value="1"/>
</dbReference>
<keyword evidence="12 15" id="KW-0030">Aminoacyl-tRNA synthetase</keyword>
<dbReference type="PANTHER" id="PTHR42780:SF1">
    <property type="entry name" value="ISOLEUCINE--TRNA LIGASE, CYTOPLASMIC"/>
    <property type="match status" value="1"/>
</dbReference>
<dbReference type="PRINTS" id="PR00984">
    <property type="entry name" value="TRNASYNTHILE"/>
</dbReference>
<dbReference type="GO" id="GO:0005524">
    <property type="term" value="F:ATP binding"/>
    <property type="evidence" value="ECO:0007669"/>
    <property type="project" value="UniProtKB-UniRule"/>
</dbReference>
<evidence type="ECO:0000313" key="19">
    <source>
        <dbReference type="Proteomes" id="UP000176406"/>
    </source>
</evidence>
<comment type="caution">
    <text evidence="18">The sequence shown here is derived from an EMBL/GenBank/DDBJ whole genome shotgun (WGS) entry which is preliminary data.</text>
</comment>
<dbReference type="EMBL" id="MHMG01000002">
    <property type="protein sequence ID" value="OGZ24097.1"/>
    <property type="molecule type" value="Genomic_DNA"/>
</dbReference>
<dbReference type="Pfam" id="PF00133">
    <property type="entry name" value="tRNA-synt_1"/>
    <property type="match status" value="1"/>
</dbReference>
<evidence type="ECO:0000256" key="7">
    <source>
        <dbReference type="ARBA" id="ARBA00022723"/>
    </source>
</evidence>
<feature type="domain" description="Methionyl/Valyl/Leucyl/Isoleucyl-tRNA synthetase anticodon-binding" evidence="17">
    <location>
        <begin position="660"/>
        <end position="796"/>
    </location>
</feature>
<comment type="function">
    <text evidence="13 15">Catalyzes the attachment of isoleucine to tRNA(Ile). As IleRS can inadvertently accommodate and process structurally similar amino acids such as valine, to avoid such errors it has two additional distinct tRNA(Ile)-dependent editing activities. One activity is designated as 'pretransfer' editing and involves the hydrolysis of activated Val-AMP. The other activity is designated 'posttransfer' editing and involves deacylation of mischarged Val-tRNA(Ile).</text>
</comment>
<dbReference type="GO" id="GO:0002161">
    <property type="term" value="F:aminoacyl-tRNA deacylase activity"/>
    <property type="evidence" value="ECO:0007669"/>
    <property type="project" value="InterPro"/>
</dbReference>
<evidence type="ECO:0000256" key="4">
    <source>
        <dbReference type="ARBA" id="ARBA00011245"/>
    </source>
</evidence>
<evidence type="ECO:0000256" key="9">
    <source>
        <dbReference type="ARBA" id="ARBA00022833"/>
    </source>
</evidence>
<dbReference type="InterPro" id="IPR014729">
    <property type="entry name" value="Rossmann-like_a/b/a_fold"/>
</dbReference>
<evidence type="ECO:0000256" key="2">
    <source>
        <dbReference type="ARBA" id="ARBA00004496"/>
    </source>
</evidence>
<dbReference type="Proteomes" id="UP000176406">
    <property type="component" value="Unassembled WGS sequence"/>
</dbReference>
<feature type="binding site" evidence="15">
    <location>
        <position position="579"/>
    </location>
    <ligand>
        <name>ATP</name>
        <dbReference type="ChEBI" id="CHEBI:30616"/>
    </ligand>
</feature>
<protein>
    <recommendedName>
        <fullName evidence="15">Isoleucine--tRNA ligase</fullName>
        <ecNumber evidence="15">6.1.1.5</ecNumber>
    </recommendedName>
    <alternativeName>
        <fullName evidence="15">Isoleucyl-tRNA synthetase</fullName>
        <shortName evidence="15">IleRS</shortName>
    </alternativeName>
</protein>
<dbReference type="SUPFAM" id="SSF52374">
    <property type="entry name" value="Nucleotidylyl transferase"/>
    <property type="match status" value="1"/>
</dbReference>
<evidence type="ECO:0000256" key="11">
    <source>
        <dbReference type="ARBA" id="ARBA00022917"/>
    </source>
</evidence>
<keyword evidence="5 15" id="KW-0963">Cytoplasm</keyword>
<evidence type="ECO:0000259" key="16">
    <source>
        <dbReference type="Pfam" id="PF00133"/>
    </source>
</evidence>
<feature type="short sequence motif" description="'HIGH' region" evidence="15">
    <location>
        <begin position="42"/>
        <end position="52"/>
    </location>
</feature>
<keyword evidence="8 15" id="KW-0547">Nucleotide-binding</keyword>
<gene>
    <name evidence="15" type="primary">ileS</name>
    <name evidence="18" type="ORF">A3A08_00525</name>
</gene>
<keyword evidence="11 15" id="KW-0648">Protein biosynthesis</keyword>
<comment type="subcellular location">
    <subcellularLocation>
        <location evidence="2 15">Cytoplasm</location>
    </subcellularLocation>
</comment>
<evidence type="ECO:0000256" key="5">
    <source>
        <dbReference type="ARBA" id="ARBA00022490"/>
    </source>
</evidence>
<dbReference type="InterPro" id="IPR023586">
    <property type="entry name" value="Ile-tRNA-ligase_type2"/>
</dbReference>
<dbReference type="GO" id="GO:0000049">
    <property type="term" value="F:tRNA binding"/>
    <property type="evidence" value="ECO:0007669"/>
    <property type="project" value="InterPro"/>
</dbReference>
<dbReference type="InterPro" id="IPR013155">
    <property type="entry name" value="M/V/L/I-tRNA-synth_anticd-bd"/>
</dbReference>
<dbReference type="Gene3D" id="1.10.730.10">
    <property type="entry name" value="Isoleucyl-tRNA Synthetase, Domain 1"/>
    <property type="match status" value="1"/>
</dbReference>
<dbReference type="GO" id="GO:0005737">
    <property type="term" value="C:cytoplasm"/>
    <property type="evidence" value="ECO:0007669"/>
    <property type="project" value="UniProtKB-SubCell"/>
</dbReference>
<keyword evidence="6 15" id="KW-0436">Ligase</keyword>
<dbReference type="GO" id="GO:0006428">
    <property type="term" value="P:isoleucyl-tRNA aminoacylation"/>
    <property type="evidence" value="ECO:0007669"/>
    <property type="project" value="UniProtKB-UniRule"/>
</dbReference>
<evidence type="ECO:0000256" key="1">
    <source>
        <dbReference type="ARBA" id="ARBA00001947"/>
    </source>
</evidence>
<dbReference type="CDD" id="cd07961">
    <property type="entry name" value="Anticodon_Ia_Ile_ABEc"/>
    <property type="match status" value="1"/>
</dbReference>
<evidence type="ECO:0000256" key="13">
    <source>
        <dbReference type="ARBA" id="ARBA00025217"/>
    </source>
</evidence>
<dbReference type="InterPro" id="IPR002300">
    <property type="entry name" value="aa-tRNA-synth_Ia"/>
</dbReference>
<dbReference type="InterPro" id="IPR033709">
    <property type="entry name" value="Anticodon_Ile_ABEc"/>
</dbReference>
<reference evidence="18 19" key="1">
    <citation type="journal article" date="2016" name="Nat. Commun.">
        <title>Thousands of microbial genomes shed light on interconnected biogeochemical processes in an aquifer system.</title>
        <authorList>
            <person name="Anantharaman K."/>
            <person name="Brown C.T."/>
            <person name="Hug L.A."/>
            <person name="Sharon I."/>
            <person name="Castelle C.J."/>
            <person name="Probst A.J."/>
            <person name="Thomas B.C."/>
            <person name="Singh A."/>
            <person name="Wilkins M.J."/>
            <person name="Karaoz U."/>
            <person name="Brodie E.L."/>
            <person name="Williams K.H."/>
            <person name="Hubbard S.S."/>
            <person name="Banfield J.F."/>
        </authorList>
    </citation>
    <scope>NUCLEOTIDE SEQUENCE [LARGE SCALE GENOMIC DNA]</scope>
</reference>
<dbReference type="HAMAP" id="MF_02003">
    <property type="entry name" value="Ile_tRNA_synth_type2"/>
    <property type="match status" value="1"/>
</dbReference>
<evidence type="ECO:0000256" key="8">
    <source>
        <dbReference type="ARBA" id="ARBA00022741"/>
    </source>
</evidence>
<evidence type="ECO:0000256" key="10">
    <source>
        <dbReference type="ARBA" id="ARBA00022840"/>
    </source>
</evidence>
<comment type="cofactor">
    <cofactor evidence="1 15">
        <name>Zn(2+)</name>
        <dbReference type="ChEBI" id="CHEBI:29105"/>
    </cofactor>
</comment>